<dbReference type="OrthoDB" id="9791273at2"/>
<dbReference type="InterPro" id="IPR007069">
    <property type="entry name" value="Transposase_32"/>
</dbReference>
<evidence type="ECO:0000313" key="3">
    <source>
        <dbReference type="EMBL" id="GAF05986.1"/>
    </source>
</evidence>
<dbReference type="Pfam" id="PF14319">
    <property type="entry name" value="Zn_Tnp_IS91"/>
    <property type="match status" value="1"/>
</dbReference>
<proteinExistence type="predicted"/>
<sequence length="387" mass="44462">MSHTENSKQKIEVADVVRSCQDDIATKLRLNKEQQKAIEAITRCRTSEAGGHIAYCNNSSCSYSQQSYNSCRNRHCPKCQYLKQQQWVNKLTSRLMPGRYFHIVFTIPRELHPLFYINQQACYDLLFRSASQALQNAGRNPSFLGADVGALCVLHTWGQTLMYHPHIHMLVPAGGLSTDGMEWVASPKKFFVPVKALSGMFRGILVKQLEKLLIKEKLRLPKEFEGAQMLKSELYSKRWNVYCKKAFGGINSVLQYLGRYTHRVAISNNRLTSLSDKQVSFTYKDYRQNSKQKQMTLNQLEFVRRFIHHVLPSGFFKIRYVGILATVHIHGKREQVIALVGENMWLSNLEGLTSYEVLRALIGKDPCICPKCNKGIMVRTRILHQLE</sequence>
<dbReference type="PANTHER" id="PTHR37023">
    <property type="entry name" value="TRANSPOSASE"/>
    <property type="match status" value="1"/>
</dbReference>
<gene>
    <name evidence="3" type="ORF">JCM21142_134752</name>
</gene>
<keyword evidence="4" id="KW-1185">Reference proteome</keyword>
<dbReference type="RefSeq" id="WP_027470237.1">
    <property type="nucleotide sequence ID" value="NZ_BAMD01000194.1"/>
</dbReference>
<dbReference type="InterPro" id="IPR026889">
    <property type="entry name" value="Zn_Tnp"/>
</dbReference>
<name>W7YMT5_9BACT</name>
<feature type="domain" description="Transposase zinc-binding" evidence="2">
    <location>
        <begin position="17"/>
        <end position="107"/>
    </location>
</feature>
<accession>W7YMT5</accession>
<dbReference type="GO" id="GO:0003677">
    <property type="term" value="F:DNA binding"/>
    <property type="evidence" value="ECO:0007669"/>
    <property type="project" value="InterPro"/>
</dbReference>
<organism evidence="3 4">
    <name type="scientific">Saccharicrinis fermentans DSM 9555 = JCM 21142</name>
    <dbReference type="NCBI Taxonomy" id="869213"/>
    <lineage>
        <taxon>Bacteria</taxon>
        <taxon>Pseudomonadati</taxon>
        <taxon>Bacteroidota</taxon>
        <taxon>Bacteroidia</taxon>
        <taxon>Marinilabiliales</taxon>
        <taxon>Marinilabiliaceae</taxon>
        <taxon>Saccharicrinis</taxon>
    </lineage>
</organism>
<reference evidence="3 4" key="1">
    <citation type="journal article" date="2014" name="Genome Announc.">
        <title>Draft Genome Sequence of Cytophaga fermentans JCM 21142T, a Facultative Anaerobe Isolated from Marine Mud.</title>
        <authorList>
            <person name="Starns D."/>
            <person name="Oshima K."/>
            <person name="Suda W."/>
            <person name="Iino T."/>
            <person name="Yuki M."/>
            <person name="Inoue J."/>
            <person name="Kitamura K."/>
            <person name="Iida T."/>
            <person name="Darby A."/>
            <person name="Hattori M."/>
            <person name="Ohkuma M."/>
        </authorList>
    </citation>
    <scope>NUCLEOTIDE SEQUENCE [LARGE SCALE GENOMIC DNA]</scope>
    <source>
        <strain evidence="3 4">JCM 21142</strain>
    </source>
</reference>
<dbReference type="eggNOG" id="COG0582">
    <property type="taxonomic scope" value="Bacteria"/>
</dbReference>
<comment type="caution">
    <text evidence="3">The sequence shown here is derived from an EMBL/GenBank/DDBJ whole genome shotgun (WGS) entry which is preliminary data.</text>
</comment>
<dbReference type="NCBIfam" id="NF033538">
    <property type="entry name" value="transpos_IS91"/>
    <property type="match status" value="1"/>
</dbReference>
<evidence type="ECO:0000259" key="1">
    <source>
        <dbReference type="Pfam" id="PF04986"/>
    </source>
</evidence>
<dbReference type="GO" id="GO:0004803">
    <property type="term" value="F:transposase activity"/>
    <property type="evidence" value="ECO:0007669"/>
    <property type="project" value="InterPro"/>
</dbReference>
<feature type="domain" description="Transposase IS801/IS1294" evidence="1">
    <location>
        <begin position="149"/>
        <end position="326"/>
    </location>
</feature>
<dbReference type="AlphaFoldDB" id="W7YMT5"/>
<dbReference type="GO" id="GO:0006313">
    <property type="term" value="P:DNA transposition"/>
    <property type="evidence" value="ECO:0007669"/>
    <property type="project" value="InterPro"/>
</dbReference>
<dbReference type="STRING" id="869213.GCA_000517085_00147"/>
<dbReference type="Proteomes" id="UP000019402">
    <property type="component" value="Unassembled WGS sequence"/>
</dbReference>
<dbReference type="Pfam" id="PF04986">
    <property type="entry name" value="Y2_Tnp"/>
    <property type="match status" value="1"/>
</dbReference>
<evidence type="ECO:0000313" key="4">
    <source>
        <dbReference type="Proteomes" id="UP000019402"/>
    </source>
</evidence>
<dbReference type="InterPro" id="IPR054832">
    <property type="entry name" value="transpos_IS91"/>
</dbReference>
<dbReference type="EMBL" id="BAMD01000194">
    <property type="protein sequence ID" value="GAF05986.1"/>
    <property type="molecule type" value="Genomic_DNA"/>
</dbReference>
<dbReference type="PANTHER" id="PTHR37023:SF1">
    <property type="entry name" value="ISSOD25 TRANSPOSASE TNPA_ISSOD25"/>
    <property type="match status" value="1"/>
</dbReference>
<protein>
    <submittedName>
        <fullName evidence="3">Putative transposase</fullName>
    </submittedName>
</protein>
<evidence type="ECO:0000259" key="2">
    <source>
        <dbReference type="Pfam" id="PF14319"/>
    </source>
</evidence>